<evidence type="ECO:0000256" key="10">
    <source>
        <dbReference type="SAM" id="SignalP"/>
    </source>
</evidence>
<feature type="chain" id="PRO_5045924941" description="Xaa-Pro aminopeptidase" evidence="10">
    <location>
        <begin position="23"/>
        <end position="475"/>
    </location>
</feature>
<reference evidence="12 13" key="1">
    <citation type="submission" date="2023-05" db="EMBL/GenBank/DDBJ databases">
        <authorList>
            <person name="Guo Y."/>
        </authorList>
    </citation>
    <scope>NUCLEOTIDE SEQUENCE [LARGE SCALE GENOMIC DNA]</scope>
    <source>
        <strain evidence="12 13">GR2756</strain>
    </source>
</reference>
<dbReference type="CDD" id="cd01066">
    <property type="entry name" value="APP_MetAP"/>
    <property type="match status" value="1"/>
</dbReference>
<keyword evidence="12" id="KW-0031">Aminopeptidase</keyword>
<name>A0ABU3Q8M3_9SPHN</name>
<dbReference type="Pfam" id="PF00557">
    <property type="entry name" value="Peptidase_M24"/>
    <property type="match status" value="1"/>
</dbReference>
<dbReference type="EC" id="3.4.11.9" evidence="4"/>
<comment type="cofactor">
    <cofactor evidence="2">
        <name>Mn(2+)</name>
        <dbReference type="ChEBI" id="CHEBI:29035"/>
    </cofactor>
</comment>
<evidence type="ECO:0000256" key="6">
    <source>
        <dbReference type="ARBA" id="ARBA00022723"/>
    </source>
</evidence>
<dbReference type="InterPro" id="IPR052433">
    <property type="entry name" value="X-Pro_dipept-like"/>
</dbReference>
<keyword evidence="10" id="KW-0732">Signal</keyword>
<keyword evidence="9" id="KW-0464">Manganese</keyword>
<keyword evidence="13" id="KW-1185">Reference proteome</keyword>
<evidence type="ECO:0000256" key="4">
    <source>
        <dbReference type="ARBA" id="ARBA00012574"/>
    </source>
</evidence>
<organism evidence="12 13">
    <name type="scientific">Sphingosinicella rhizophila</name>
    <dbReference type="NCBI Taxonomy" id="3050082"/>
    <lineage>
        <taxon>Bacteria</taxon>
        <taxon>Pseudomonadati</taxon>
        <taxon>Pseudomonadota</taxon>
        <taxon>Alphaproteobacteria</taxon>
        <taxon>Sphingomonadales</taxon>
        <taxon>Sphingosinicellaceae</taxon>
        <taxon>Sphingosinicella</taxon>
    </lineage>
</organism>
<feature type="signal peptide" evidence="10">
    <location>
        <begin position="1"/>
        <end position="22"/>
    </location>
</feature>
<evidence type="ECO:0000256" key="3">
    <source>
        <dbReference type="ARBA" id="ARBA00008766"/>
    </source>
</evidence>
<evidence type="ECO:0000313" key="13">
    <source>
        <dbReference type="Proteomes" id="UP001259572"/>
    </source>
</evidence>
<comment type="catalytic activity">
    <reaction evidence="1">
        <text>Release of any N-terminal amino acid, including proline, that is linked to proline, even from a dipeptide or tripeptide.</text>
        <dbReference type="EC" id="3.4.11.9"/>
    </reaction>
</comment>
<dbReference type="InterPro" id="IPR000994">
    <property type="entry name" value="Pept_M24"/>
</dbReference>
<evidence type="ECO:0000256" key="2">
    <source>
        <dbReference type="ARBA" id="ARBA00001936"/>
    </source>
</evidence>
<accession>A0ABU3Q8M3</accession>
<comment type="similarity">
    <text evidence="3">Belongs to the peptidase M24B family.</text>
</comment>
<proteinExistence type="inferred from homology"/>
<dbReference type="InterPro" id="IPR029149">
    <property type="entry name" value="Creatin/AminoP/Spt16_N"/>
</dbReference>
<dbReference type="SUPFAM" id="SSF55920">
    <property type="entry name" value="Creatinase/aminopeptidase"/>
    <property type="match status" value="1"/>
</dbReference>
<keyword evidence="5" id="KW-0645">Protease</keyword>
<feature type="domain" description="Aminopeptidase P N-terminal" evidence="11">
    <location>
        <begin position="34"/>
        <end position="167"/>
    </location>
</feature>
<protein>
    <recommendedName>
        <fullName evidence="4">Xaa-Pro aminopeptidase</fullName>
        <ecNumber evidence="4">3.4.11.9</ecNumber>
    </recommendedName>
</protein>
<sequence length="475" mass="51939">MAKIALLSVAAVLWLTASAALAQKRTSEELAQSAQFNEYAARRAKLMAMYARGLVVLHGRSSPATLREFGFKQDANFYYFTGLSSQPSGILVLDGVRKQSILFVPAEATAHGRVARGVSLQPGEASARAYGLSQVLDWSKFVPYIQSRMRDGVKELYIDEPRRAEMTGVPEPLWPIANEKELWRRSLLHGFPGVQVISANEAIQRMRWTKSPSEVAVLRRVARASAGALMTAIGAVSPGTSQRQVEVGVVSSCIKASGDGISFWPLAMTGPNAHRDAIRRLFFDYRRVDRPMKTGELVRVDIGCTLGHYEGDVGRTVPVSGKFSPEQREVWDVLVAAYQKGLSVLRAGASVVDVMEASHQEVVRLQPSVRSDYARRALAILASMARRDAWHVHGVGIDAGERSFDELEVGNVLAFEPQFSVGDDAYYLEDMILVTDNGHEVLTKGLPYSSSEIEDAVAGTFLRSTSAPPATASRQ</sequence>
<gene>
    <name evidence="12" type="ORF">RQX22_12460</name>
</gene>
<evidence type="ECO:0000256" key="5">
    <source>
        <dbReference type="ARBA" id="ARBA00022670"/>
    </source>
</evidence>
<comment type="caution">
    <text evidence="12">The sequence shown here is derived from an EMBL/GenBank/DDBJ whole genome shotgun (WGS) entry which is preliminary data.</text>
</comment>
<dbReference type="Proteomes" id="UP001259572">
    <property type="component" value="Unassembled WGS sequence"/>
</dbReference>
<evidence type="ECO:0000256" key="7">
    <source>
        <dbReference type="ARBA" id="ARBA00022801"/>
    </source>
</evidence>
<dbReference type="InterPro" id="IPR007865">
    <property type="entry name" value="Aminopep_P_N"/>
</dbReference>
<dbReference type="PANTHER" id="PTHR43226">
    <property type="entry name" value="XAA-PRO AMINOPEPTIDASE 3"/>
    <property type="match status" value="1"/>
</dbReference>
<dbReference type="RefSeq" id="WP_315726867.1">
    <property type="nucleotide sequence ID" value="NZ_JAVUPU010000006.1"/>
</dbReference>
<evidence type="ECO:0000256" key="1">
    <source>
        <dbReference type="ARBA" id="ARBA00001424"/>
    </source>
</evidence>
<dbReference type="GO" id="GO:0004177">
    <property type="term" value="F:aminopeptidase activity"/>
    <property type="evidence" value="ECO:0007669"/>
    <property type="project" value="UniProtKB-KW"/>
</dbReference>
<dbReference type="EMBL" id="JAVUPU010000006">
    <property type="protein sequence ID" value="MDT9599765.1"/>
    <property type="molecule type" value="Genomic_DNA"/>
</dbReference>
<dbReference type="SUPFAM" id="SSF53092">
    <property type="entry name" value="Creatinase/prolidase N-terminal domain"/>
    <property type="match status" value="1"/>
</dbReference>
<evidence type="ECO:0000256" key="8">
    <source>
        <dbReference type="ARBA" id="ARBA00023049"/>
    </source>
</evidence>
<dbReference type="InterPro" id="IPR036005">
    <property type="entry name" value="Creatinase/aminopeptidase-like"/>
</dbReference>
<dbReference type="Gene3D" id="3.90.230.10">
    <property type="entry name" value="Creatinase/methionine aminopeptidase superfamily"/>
    <property type="match status" value="1"/>
</dbReference>
<keyword evidence="7" id="KW-0378">Hydrolase</keyword>
<dbReference type="Gene3D" id="3.40.350.10">
    <property type="entry name" value="Creatinase/prolidase N-terminal domain"/>
    <property type="match status" value="1"/>
</dbReference>
<keyword evidence="8" id="KW-0482">Metalloprotease</keyword>
<dbReference type="PANTHER" id="PTHR43226:SF4">
    <property type="entry name" value="XAA-PRO AMINOPEPTIDASE 3"/>
    <property type="match status" value="1"/>
</dbReference>
<dbReference type="Pfam" id="PF05195">
    <property type="entry name" value="AMP_N"/>
    <property type="match status" value="1"/>
</dbReference>
<evidence type="ECO:0000313" key="12">
    <source>
        <dbReference type="EMBL" id="MDT9599765.1"/>
    </source>
</evidence>
<evidence type="ECO:0000259" key="11">
    <source>
        <dbReference type="SMART" id="SM01011"/>
    </source>
</evidence>
<evidence type="ECO:0000256" key="9">
    <source>
        <dbReference type="ARBA" id="ARBA00023211"/>
    </source>
</evidence>
<dbReference type="SMART" id="SM01011">
    <property type="entry name" value="AMP_N"/>
    <property type="match status" value="1"/>
</dbReference>
<keyword evidence="6" id="KW-0479">Metal-binding</keyword>